<dbReference type="InterPro" id="IPR029058">
    <property type="entry name" value="AB_hydrolase_fold"/>
</dbReference>
<evidence type="ECO:0000256" key="5">
    <source>
        <dbReference type="SAM" id="MobiDB-lite"/>
    </source>
</evidence>
<evidence type="ECO:0000256" key="2">
    <source>
        <dbReference type="ARBA" id="ARBA00022963"/>
    </source>
</evidence>
<protein>
    <recommendedName>
        <fullName evidence="4">Putative phospholipase</fullName>
        <ecNumber evidence="4">3.1.1.47</ecNumber>
    </recommendedName>
</protein>
<comment type="similarity">
    <text evidence="4">Belongs to the serine esterase family.</text>
</comment>
<dbReference type="SUPFAM" id="SSF53474">
    <property type="entry name" value="alpha/beta-Hydrolases"/>
    <property type="match status" value="1"/>
</dbReference>
<reference evidence="6" key="1">
    <citation type="submission" date="2021-03" db="EMBL/GenBank/DDBJ databases">
        <title>Comparative genomics and phylogenomic investigation of the class Geoglossomycetes provide insights into ecological specialization and systematics.</title>
        <authorList>
            <person name="Melie T."/>
            <person name="Pirro S."/>
            <person name="Miller A.N."/>
            <person name="Quandt A."/>
        </authorList>
    </citation>
    <scope>NUCLEOTIDE SEQUENCE</scope>
    <source>
        <strain evidence="6">GBOQ0MN5Z8</strain>
    </source>
</reference>
<evidence type="ECO:0000313" key="6">
    <source>
        <dbReference type="EMBL" id="KAH0544090.1"/>
    </source>
</evidence>
<dbReference type="InterPro" id="IPR016715">
    <property type="entry name" value="PAF_acetylhydro_eukaryote"/>
</dbReference>
<feature type="compositionally biased region" description="Acidic residues" evidence="5">
    <location>
        <begin position="407"/>
        <end position="419"/>
    </location>
</feature>
<evidence type="ECO:0000256" key="4">
    <source>
        <dbReference type="PIRNR" id="PIRNR018169"/>
    </source>
</evidence>
<dbReference type="Pfam" id="PF03403">
    <property type="entry name" value="PAF-AH_p_II"/>
    <property type="match status" value="1"/>
</dbReference>
<feature type="compositionally biased region" description="Polar residues" evidence="5">
    <location>
        <begin position="159"/>
        <end position="172"/>
    </location>
</feature>
<dbReference type="EC" id="3.1.1.47" evidence="4"/>
<evidence type="ECO:0000313" key="7">
    <source>
        <dbReference type="Proteomes" id="UP000698800"/>
    </source>
</evidence>
<dbReference type="AlphaFoldDB" id="A0A9P8ID35"/>
<keyword evidence="1 4" id="KW-0378">Hydrolase</keyword>
<sequence length="490" mass="53932">MPYFPRLLYYITIPVRRNAPLLPPATQSRRWPVLVFSHGLGGSHNTYSHLLGSLASHGMVVVAPSHRDGSAPVAYIRDTNTATAEGPGAKRAVEYRAFAHEQSPEVEDGRNEQLETRLWELELLHEALLKIDRGEDVGSLTAQVPRNGHASVSHPEATSDPSDNPSVSNQANAVGVEPGNSHDSILAMFENQLDVHRPGSISWMGHSFGAATVVQFVKSVFYRPPNVQPAAAEETEPFLADYKPLFTPSPDSNIVRQITPQSTISLLDLWCLPLRGQRTRWLWGKPLPCYSASGPGGTALLAVLSEAFFKWRGNLKNTKRVLSAHPSSDNYAKSHYDDGDEKPGPRFFYPAASAHLSQSDFGILFPWVTKKVFRAENPRRTLLLNVRATLQFLRENGVEVAPTSKEEMEESGDAIDDDGSSVAPTNADQDRKIFERGAVEGWVGIPTDIGGTAEEERVKTRSDEKLESSLEEMLEHEASKRGDARKGGKL</sequence>
<dbReference type="PIRSF" id="PIRSF018169">
    <property type="entry name" value="PAF_acetylhydrolase"/>
    <property type="match status" value="1"/>
</dbReference>
<dbReference type="Gene3D" id="3.40.50.1820">
    <property type="entry name" value="alpha/beta hydrolase"/>
    <property type="match status" value="1"/>
</dbReference>
<dbReference type="PANTHER" id="PTHR10272:SF7">
    <property type="entry name" value="PHOSPHOLIPASE-RELATED"/>
    <property type="match status" value="1"/>
</dbReference>
<proteinExistence type="inferred from homology"/>
<keyword evidence="3 4" id="KW-0443">Lipid metabolism</keyword>
<feature type="compositionally biased region" description="Basic and acidic residues" evidence="5">
    <location>
        <begin position="454"/>
        <end position="490"/>
    </location>
</feature>
<comment type="catalytic activity">
    <reaction evidence="4">
        <text>a 1-O-alkyl-2-acetyl-sn-glycero-3-phosphocholine + H2O = a 1-O-alkyl-sn-glycero-3-phosphocholine + acetate + H(+)</text>
        <dbReference type="Rhea" id="RHEA:17777"/>
        <dbReference type="ChEBI" id="CHEBI:15377"/>
        <dbReference type="ChEBI" id="CHEBI:15378"/>
        <dbReference type="ChEBI" id="CHEBI:30089"/>
        <dbReference type="ChEBI" id="CHEBI:30909"/>
        <dbReference type="ChEBI" id="CHEBI:36707"/>
        <dbReference type="EC" id="3.1.1.47"/>
    </reaction>
</comment>
<evidence type="ECO:0000256" key="3">
    <source>
        <dbReference type="ARBA" id="ARBA00023098"/>
    </source>
</evidence>
<feature type="compositionally biased region" description="Basic and acidic residues" evidence="5">
    <location>
        <begin position="428"/>
        <end position="438"/>
    </location>
</feature>
<dbReference type="Proteomes" id="UP000698800">
    <property type="component" value="Unassembled WGS sequence"/>
</dbReference>
<gene>
    <name evidence="6" type="ORF">FGG08_001708</name>
</gene>
<feature type="region of interest" description="Disordered" evidence="5">
    <location>
        <begin position="145"/>
        <end position="179"/>
    </location>
</feature>
<dbReference type="OrthoDB" id="2363873at2759"/>
<keyword evidence="2 4" id="KW-0442">Lipid degradation</keyword>
<evidence type="ECO:0000256" key="1">
    <source>
        <dbReference type="ARBA" id="ARBA00022801"/>
    </source>
</evidence>
<accession>A0A9P8ID35</accession>
<name>A0A9P8ID35_9PEZI</name>
<dbReference type="PANTHER" id="PTHR10272">
    <property type="entry name" value="PLATELET-ACTIVATING FACTOR ACETYLHYDROLASE"/>
    <property type="match status" value="1"/>
</dbReference>
<comment type="caution">
    <text evidence="6">The sequence shown here is derived from an EMBL/GenBank/DDBJ whole genome shotgun (WGS) entry which is preliminary data.</text>
</comment>
<keyword evidence="7" id="KW-1185">Reference proteome</keyword>
<feature type="region of interest" description="Disordered" evidence="5">
    <location>
        <begin position="402"/>
        <end position="490"/>
    </location>
</feature>
<organism evidence="6 7">
    <name type="scientific">Glutinoglossum americanum</name>
    <dbReference type="NCBI Taxonomy" id="1670608"/>
    <lineage>
        <taxon>Eukaryota</taxon>
        <taxon>Fungi</taxon>
        <taxon>Dikarya</taxon>
        <taxon>Ascomycota</taxon>
        <taxon>Pezizomycotina</taxon>
        <taxon>Geoglossomycetes</taxon>
        <taxon>Geoglossales</taxon>
        <taxon>Geoglossaceae</taxon>
        <taxon>Glutinoglossum</taxon>
    </lineage>
</organism>
<dbReference type="GO" id="GO:0003847">
    <property type="term" value="F:1-alkyl-2-acetylglycerophosphocholine esterase activity"/>
    <property type="evidence" value="ECO:0007669"/>
    <property type="project" value="UniProtKB-UniRule"/>
</dbReference>
<dbReference type="EMBL" id="JAGHQL010000023">
    <property type="protein sequence ID" value="KAH0544090.1"/>
    <property type="molecule type" value="Genomic_DNA"/>
</dbReference>
<dbReference type="GO" id="GO:0016042">
    <property type="term" value="P:lipid catabolic process"/>
    <property type="evidence" value="ECO:0007669"/>
    <property type="project" value="UniProtKB-KW"/>
</dbReference>